<gene>
    <name evidence="1" type="ORF">D2V04_14550</name>
</gene>
<dbReference type="AlphaFoldDB" id="A0A418ND99"/>
<dbReference type="EMBL" id="QXFK01000019">
    <property type="protein sequence ID" value="RIV75523.1"/>
    <property type="molecule type" value="Genomic_DNA"/>
</dbReference>
<sequence length="190" mass="20605">MDRGAGLAPACSARGDRAMKRRLALTLALALPLAGLATSWATTHRAAQRGTEWLVPIGGYDPRDLLRGHYVIYTYDWPGLEGGSADLSGERMLCLEGRAPNLTRVHLPEEEACVHSVRASGGWNDPEGGLASGRLYVSQERAAELQRQLADPKLQGVVRIRVREDGHLTPLDITFRPRPADAGIPVEPTP</sequence>
<dbReference type="OrthoDB" id="4868247at2"/>
<dbReference type="Pfam" id="PF14345">
    <property type="entry name" value="GDYXXLXY"/>
    <property type="match status" value="1"/>
</dbReference>
<evidence type="ECO:0008006" key="3">
    <source>
        <dbReference type="Google" id="ProtNLM"/>
    </source>
</evidence>
<accession>A0A418ND99</accession>
<evidence type="ECO:0000313" key="2">
    <source>
        <dbReference type="Proteomes" id="UP000285092"/>
    </source>
</evidence>
<evidence type="ECO:0000313" key="1">
    <source>
        <dbReference type="EMBL" id="RIV75523.1"/>
    </source>
</evidence>
<proteinExistence type="predicted"/>
<keyword evidence="2" id="KW-1185">Reference proteome</keyword>
<dbReference type="Proteomes" id="UP000285092">
    <property type="component" value="Unassembled WGS sequence"/>
</dbReference>
<dbReference type="InterPro" id="IPR025833">
    <property type="entry name" value="GDYXXLXY"/>
</dbReference>
<reference evidence="1 2" key="1">
    <citation type="submission" date="2018-08" db="EMBL/GenBank/DDBJ databases">
        <title>Altererythrobacter sp.Ery1 and Ery12, the genome sequencing of novel strains in genus Alterythrobacter.</title>
        <authorList>
            <person name="Cheng H."/>
            <person name="Wu Y.-H."/>
            <person name="Fang C."/>
            <person name="Xu X.-W."/>
        </authorList>
    </citation>
    <scope>NUCLEOTIDE SEQUENCE [LARGE SCALE GENOMIC DNA]</scope>
    <source>
        <strain evidence="1 2">Ery1</strain>
    </source>
</reference>
<name>A0A418ND99_9SPHN</name>
<comment type="caution">
    <text evidence="1">The sequence shown here is derived from an EMBL/GenBank/DDBJ whole genome shotgun (WGS) entry which is preliminary data.</text>
</comment>
<organism evidence="1 2">
    <name type="scientific">Pelagerythrobacter aerophilus</name>
    <dbReference type="NCBI Taxonomy" id="2306995"/>
    <lineage>
        <taxon>Bacteria</taxon>
        <taxon>Pseudomonadati</taxon>
        <taxon>Pseudomonadota</taxon>
        <taxon>Alphaproteobacteria</taxon>
        <taxon>Sphingomonadales</taxon>
        <taxon>Erythrobacteraceae</taxon>
        <taxon>Pelagerythrobacter</taxon>
    </lineage>
</organism>
<protein>
    <recommendedName>
        <fullName evidence="3">GDYXXLXY domain-containing protein</fullName>
    </recommendedName>
</protein>